<gene>
    <name evidence="2" type="ORF">Dcar01_03084</name>
</gene>
<keyword evidence="1" id="KW-0472">Membrane</keyword>
<name>A0ABP9WAG7_9DEIO</name>
<sequence length="77" mass="8344">MKPDLPRPLISILGLALGFGLYALAGRAPEPWPGVLIGGMFVALGIVAWFHGRGQRWIQGLGVLLLLYGVVRMLLLH</sequence>
<evidence type="ECO:0000313" key="3">
    <source>
        <dbReference type="Proteomes" id="UP001401887"/>
    </source>
</evidence>
<proteinExistence type="predicted"/>
<keyword evidence="1" id="KW-1133">Transmembrane helix</keyword>
<dbReference type="RefSeq" id="WP_345466884.1">
    <property type="nucleotide sequence ID" value="NZ_BAABRP010000016.1"/>
</dbReference>
<evidence type="ECO:0000313" key="2">
    <source>
        <dbReference type="EMBL" id="GAA5514329.1"/>
    </source>
</evidence>
<comment type="caution">
    <text evidence="2">The sequence shown here is derived from an EMBL/GenBank/DDBJ whole genome shotgun (WGS) entry which is preliminary data.</text>
</comment>
<feature type="transmembrane region" description="Helical" evidence="1">
    <location>
        <begin position="32"/>
        <end position="51"/>
    </location>
</feature>
<keyword evidence="3" id="KW-1185">Reference proteome</keyword>
<feature type="transmembrane region" description="Helical" evidence="1">
    <location>
        <begin position="6"/>
        <end position="25"/>
    </location>
</feature>
<accession>A0ABP9WAG7</accession>
<organism evidence="2 3">
    <name type="scientific">Deinococcus carri</name>
    <dbReference type="NCBI Taxonomy" id="1211323"/>
    <lineage>
        <taxon>Bacteria</taxon>
        <taxon>Thermotogati</taxon>
        <taxon>Deinococcota</taxon>
        <taxon>Deinococci</taxon>
        <taxon>Deinococcales</taxon>
        <taxon>Deinococcaceae</taxon>
        <taxon>Deinococcus</taxon>
    </lineage>
</organism>
<feature type="transmembrane region" description="Helical" evidence="1">
    <location>
        <begin position="57"/>
        <end position="75"/>
    </location>
</feature>
<protein>
    <submittedName>
        <fullName evidence="2">Uncharacterized protein</fullName>
    </submittedName>
</protein>
<dbReference type="EMBL" id="BAABRP010000016">
    <property type="protein sequence ID" value="GAA5514329.1"/>
    <property type="molecule type" value="Genomic_DNA"/>
</dbReference>
<evidence type="ECO:0000256" key="1">
    <source>
        <dbReference type="SAM" id="Phobius"/>
    </source>
</evidence>
<dbReference type="Proteomes" id="UP001401887">
    <property type="component" value="Unassembled WGS sequence"/>
</dbReference>
<keyword evidence="1" id="KW-0812">Transmembrane</keyword>
<reference evidence="2 3" key="1">
    <citation type="submission" date="2024-02" db="EMBL/GenBank/DDBJ databases">
        <title>Deinococcus carri NBRC 110142.</title>
        <authorList>
            <person name="Ichikawa N."/>
            <person name="Katano-Makiyama Y."/>
            <person name="Hidaka K."/>
        </authorList>
    </citation>
    <scope>NUCLEOTIDE SEQUENCE [LARGE SCALE GENOMIC DNA]</scope>
    <source>
        <strain evidence="2 3">NBRC 110142</strain>
    </source>
</reference>